<proteinExistence type="predicted"/>
<dbReference type="RefSeq" id="WP_133188358.1">
    <property type="nucleotide sequence ID" value="NZ_BNAQ01000001.1"/>
</dbReference>
<organism evidence="1 2">
    <name type="scientific">Sphingomonas glacialis</name>
    <dbReference type="NCBI Taxonomy" id="658225"/>
    <lineage>
        <taxon>Bacteria</taxon>
        <taxon>Pseudomonadati</taxon>
        <taxon>Pseudomonadota</taxon>
        <taxon>Alphaproteobacteria</taxon>
        <taxon>Sphingomonadales</taxon>
        <taxon>Sphingomonadaceae</taxon>
        <taxon>Sphingomonas</taxon>
    </lineage>
</organism>
<evidence type="ECO:0000313" key="2">
    <source>
        <dbReference type="Proteomes" id="UP000652430"/>
    </source>
</evidence>
<keyword evidence="2" id="KW-1185">Reference proteome</keyword>
<dbReference type="Gene3D" id="3.40.50.12370">
    <property type="match status" value="1"/>
</dbReference>
<name>A0ABQ3L9S5_9SPHN</name>
<comment type="caution">
    <text evidence="1">The sequence shown here is derived from an EMBL/GenBank/DDBJ whole genome shotgun (WGS) entry which is preliminary data.</text>
</comment>
<dbReference type="EMBL" id="BNAQ01000001">
    <property type="protein sequence ID" value="GHH07825.1"/>
    <property type="molecule type" value="Genomic_DNA"/>
</dbReference>
<dbReference type="Proteomes" id="UP000652430">
    <property type="component" value="Unassembled WGS sequence"/>
</dbReference>
<reference evidence="2" key="1">
    <citation type="journal article" date="2019" name="Int. J. Syst. Evol. Microbiol.">
        <title>The Global Catalogue of Microorganisms (GCM) 10K type strain sequencing project: providing services to taxonomists for standard genome sequencing and annotation.</title>
        <authorList>
            <consortium name="The Broad Institute Genomics Platform"/>
            <consortium name="The Broad Institute Genome Sequencing Center for Infectious Disease"/>
            <person name="Wu L."/>
            <person name="Ma J."/>
        </authorList>
    </citation>
    <scope>NUCLEOTIDE SEQUENCE [LARGE SCALE GENOMIC DNA]</scope>
    <source>
        <strain evidence="2">CGMCC 1.8957</strain>
    </source>
</reference>
<evidence type="ECO:0000313" key="1">
    <source>
        <dbReference type="EMBL" id="GHH07825.1"/>
    </source>
</evidence>
<gene>
    <name evidence="1" type="ORF">GCM10008023_02300</name>
</gene>
<accession>A0ABQ3L9S5</accession>
<sequence length="264" mass="28821">MKNVLLLVHDDTGQESRIQAALDLTRALDGHLSCVDVVVPATLNGDYYGIAAVGLLEDERTRESENKTEIVARLAREDVRWDWTDATGPLADSVLDVAKLADLIVLSRKLTDDRDPDMRDVASRVLMQARTPIVAVPDTLTRLALARVLIAWDGQGSAAATLRACVPLLALADAVEIFMARDGGERTEPTEAAEYLSRHGIHATIRTIDDGLTAPDRLIEAEAERFNADYILMGGYTHGRLLETFGGVTKRMLGICKLPLVLSH</sequence>
<protein>
    <submittedName>
        <fullName evidence="1">Universal stress protein</fullName>
    </submittedName>
</protein>
<dbReference type="SUPFAM" id="SSF52402">
    <property type="entry name" value="Adenine nucleotide alpha hydrolases-like"/>
    <property type="match status" value="2"/>
</dbReference>